<evidence type="ECO:0000313" key="1">
    <source>
        <dbReference type="EMBL" id="UOR06464.1"/>
    </source>
</evidence>
<organism evidence="1 2">
    <name type="scientific">Hymenobacter aerilatus</name>
    <dbReference type="NCBI Taxonomy" id="2932251"/>
    <lineage>
        <taxon>Bacteria</taxon>
        <taxon>Pseudomonadati</taxon>
        <taxon>Bacteroidota</taxon>
        <taxon>Cytophagia</taxon>
        <taxon>Cytophagales</taxon>
        <taxon>Hymenobacteraceae</taxon>
        <taxon>Hymenobacter</taxon>
    </lineage>
</organism>
<dbReference type="PANTHER" id="PTHR39162:SF1">
    <property type="entry name" value="SPORULATION PROTEIN YTFJ"/>
    <property type="match status" value="1"/>
</dbReference>
<dbReference type="RefSeq" id="WP_245095460.1">
    <property type="nucleotide sequence ID" value="NZ_CP095053.1"/>
</dbReference>
<reference evidence="1 2" key="1">
    <citation type="submission" date="2022-04" db="EMBL/GenBank/DDBJ databases">
        <title>Hymenobacter sp. isolated from the air.</title>
        <authorList>
            <person name="Won M."/>
            <person name="Lee C.-M."/>
            <person name="Woen H.-Y."/>
            <person name="Kwon S.-W."/>
        </authorList>
    </citation>
    <scope>NUCLEOTIDE SEQUENCE [LARGE SCALE GENOMIC DNA]</scope>
    <source>
        <strain evidence="2">5413 J-13</strain>
    </source>
</reference>
<dbReference type="EMBL" id="CP095053">
    <property type="protein sequence ID" value="UOR06464.1"/>
    <property type="molecule type" value="Genomic_DNA"/>
</dbReference>
<dbReference type="KEGG" id="haei:MUN82_05055"/>
<dbReference type="InterPro" id="IPR014229">
    <property type="entry name" value="Spore_YtfJ"/>
</dbReference>
<dbReference type="Pfam" id="PF09579">
    <property type="entry name" value="Spore_YtfJ"/>
    <property type="match status" value="1"/>
</dbReference>
<evidence type="ECO:0000313" key="2">
    <source>
        <dbReference type="Proteomes" id="UP000829925"/>
    </source>
</evidence>
<sequence length="117" mass="11958">MTSSDSPTLTVAQRLAEQLSATATARTVYGEPVERNGLTVIPVARVVYGFGGGGGGRLPDAAGSGGGGGVVVTPVGYIELKEGATRFRSIRSSTASIIAVSGVVAWALLRSLPKLWR</sequence>
<dbReference type="PANTHER" id="PTHR39162">
    <property type="entry name" value="GLL3345 PROTEIN"/>
    <property type="match status" value="1"/>
</dbReference>
<evidence type="ECO:0008006" key="3">
    <source>
        <dbReference type="Google" id="ProtNLM"/>
    </source>
</evidence>
<dbReference type="Proteomes" id="UP000829925">
    <property type="component" value="Chromosome"/>
</dbReference>
<keyword evidence="2" id="KW-1185">Reference proteome</keyword>
<dbReference type="AlphaFoldDB" id="A0A8T9SZU6"/>
<accession>A0A8T9SZU6</accession>
<name>A0A8T9SZU6_9BACT</name>
<protein>
    <recommendedName>
        <fullName evidence="3">Sporulation protein</fullName>
    </recommendedName>
</protein>
<gene>
    <name evidence="1" type="ORF">MUN82_05055</name>
</gene>
<proteinExistence type="predicted"/>